<dbReference type="Proteomes" id="UP000008635">
    <property type="component" value="Chromosome"/>
</dbReference>
<dbReference type="PANTHER" id="PTHR12993">
    <property type="entry name" value="N-ACETYLGLUCOSAMINYL-PHOSPHATIDYLINOSITOL DE-N-ACETYLASE-RELATED"/>
    <property type="match status" value="1"/>
</dbReference>
<reference evidence="1 2" key="1">
    <citation type="journal article" date="2011" name="Stand. Genomic Sci.">
        <title>Complete genome sequence of Deinococcus maricopensis type strain (LB-34).</title>
        <authorList>
            <person name="Pukall R."/>
            <person name="Zeytun A."/>
            <person name="Lucas S."/>
            <person name="Lapidus A."/>
            <person name="Hammon N."/>
            <person name="Deshpande S."/>
            <person name="Nolan M."/>
            <person name="Cheng J.F."/>
            <person name="Pitluck S."/>
            <person name="Liolios K."/>
            <person name="Pagani I."/>
            <person name="Mikhailova N."/>
            <person name="Ivanova N."/>
            <person name="Mavromatis K."/>
            <person name="Pati A."/>
            <person name="Tapia R."/>
            <person name="Han C."/>
            <person name="Goodwin L."/>
            <person name="Chen A."/>
            <person name="Palaniappan K."/>
            <person name="Land M."/>
            <person name="Hauser L."/>
            <person name="Chang Y.J."/>
            <person name="Jeffries C.D."/>
            <person name="Brambilla E.M."/>
            <person name="Rohde M."/>
            <person name="Goker M."/>
            <person name="Detter J.C."/>
            <person name="Woyke T."/>
            <person name="Bristow J."/>
            <person name="Eisen J.A."/>
            <person name="Markowitz V."/>
            <person name="Hugenholtz P."/>
            <person name="Kyrpides N.C."/>
            <person name="Klenk H.P."/>
        </authorList>
    </citation>
    <scope>NUCLEOTIDE SEQUENCE [LARGE SCALE GENOMIC DNA]</scope>
    <source>
        <strain evidence="2">DSM 21211 / LMG 22137 / NRRL B-23946 / LB-34</strain>
    </source>
</reference>
<dbReference type="GO" id="GO:0016811">
    <property type="term" value="F:hydrolase activity, acting on carbon-nitrogen (but not peptide) bonds, in linear amides"/>
    <property type="evidence" value="ECO:0007669"/>
    <property type="project" value="TreeGrafter"/>
</dbReference>
<accession>E8U6N2</accession>
<dbReference type="RefSeq" id="WP_013556226.1">
    <property type="nucleotide sequence ID" value="NC_014958.1"/>
</dbReference>
<dbReference type="eggNOG" id="COG2120">
    <property type="taxonomic scope" value="Bacteria"/>
</dbReference>
<organism evidence="1 2">
    <name type="scientific">Deinococcus maricopensis (strain DSM 21211 / LMG 22137 / NRRL B-23946 / LB-34)</name>
    <dbReference type="NCBI Taxonomy" id="709986"/>
    <lineage>
        <taxon>Bacteria</taxon>
        <taxon>Thermotogati</taxon>
        <taxon>Deinococcota</taxon>
        <taxon>Deinococci</taxon>
        <taxon>Deinococcales</taxon>
        <taxon>Deinococcaceae</taxon>
        <taxon>Deinococcus</taxon>
    </lineage>
</organism>
<reference evidence="2" key="2">
    <citation type="submission" date="2011-01" db="EMBL/GenBank/DDBJ databases">
        <title>The complete genome of Deinococcus maricopensis DSM 21211.</title>
        <authorList>
            <consortium name="US DOE Joint Genome Institute (JGI-PGF)"/>
            <person name="Lucas S."/>
            <person name="Copeland A."/>
            <person name="Lapidus A."/>
            <person name="Goodwin L."/>
            <person name="Pitluck S."/>
            <person name="Kyrpides N."/>
            <person name="Mavromatis K."/>
            <person name="Pagani I."/>
            <person name="Ivanova N."/>
            <person name="Ovchinnikova G."/>
            <person name="Zeytun A."/>
            <person name="Detter J.C."/>
            <person name="Han C."/>
            <person name="Land M."/>
            <person name="Hauser L."/>
            <person name="Markowitz V."/>
            <person name="Cheng J.-F."/>
            <person name="Hugenholtz P."/>
            <person name="Woyke T."/>
            <person name="Wu D."/>
            <person name="Pukall R."/>
            <person name="Gehrich-Schroeter G."/>
            <person name="Brambilla E."/>
            <person name="Klenk H.-P."/>
            <person name="Eisen J.A."/>
        </authorList>
    </citation>
    <scope>NUCLEOTIDE SEQUENCE [LARGE SCALE GENOMIC DNA]</scope>
    <source>
        <strain evidence="2">DSM 21211 / LMG 22137 / NRRL B-23946 / LB-34</strain>
    </source>
</reference>
<dbReference type="PANTHER" id="PTHR12993:SF29">
    <property type="entry name" value="BLR3841 PROTEIN"/>
    <property type="match status" value="1"/>
</dbReference>
<proteinExistence type="predicted"/>
<dbReference type="SUPFAM" id="SSF102588">
    <property type="entry name" value="LmbE-like"/>
    <property type="match status" value="1"/>
</dbReference>
<protein>
    <submittedName>
        <fullName evidence="1">LmbE family protein</fullName>
    </submittedName>
</protein>
<dbReference type="InterPro" id="IPR003737">
    <property type="entry name" value="GlcNAc_PI_deacetylase-related"/>
</dbReference>
<dbReference type="Gene3D" id="3.40.50.10320">
    <property type="entry name" value="LmbE-like"/>
    <property type="match status" value="1"/>
</dbReference>
<evidence type="ECO:0000313" key="2">
    <source>
        <dbReference type="Proteomes" id="UP000008635"/>
    </source>
</evidence>
<dbReference type="OrthoDB" id="9815144at2"/>
<dbReference type="STRING" id="709986.Deima_1068"/>
<gene>
    <name evidence="1" type="ordered locus">Deima_1068</name>
</gene>
<dbReference type="EMBL" id="CP002454">
    <property type="protein sequence ID" value="ADV66721.1"/>
    <property type="molecule type" value="Genomic_DNA"/>
</dbReference>
<dbReference type="InterPro" id="IPR024078">
    <property type="entry name" value="LmbE-like_dom_sf"/>
</dbReference>
<name>E8U6N2_DEIML</name>
<evidence type="ECO:0000313" key="1">
    <source>
        <dbReference type="EMBL" id="ADV66721.1"/>
    </source>
</evidence>
<keyword evidence="2" id="KW-1185">Reference proteome</keyword>
<dbReference type="KEGG" id="dmr:Deima_1068"/>
<dbReference type="Pfam" id="PF02585">
    <property type="entry name" value="PIG-L"/>
    <property type="match status" value="1"/>
</dbReference>
<dbReference type="HOGENOM" id="CLU_049311_0_0_0"/>
<sequence precursor="true">MTRRAQIITLMCALLLLLAFAINASGALPLLYPRGTRIVAELPVAPAPRAGQRVLIVSPHPDDESLCCAGSVRRALDAGADVWIVWLTNGDGFELDAVLTDRTTRPAGPAMVRLGEHRETEAARAAAALGVPRDHLLYLGYPDGGLEHLFLEHYNTPYTSRYTLARRVPYTDALTPGAAYTGLNVERDLARVLDRVRPDLILAPSIEDRHPDHRATGYFITRLLAARGQADRLRFWIVHGGTEYPLPKGLHPQLPLLIAPRGVRLAWERVPLTPEQEDIKRRAIEAHASQMQVMGRFLLAFVRRNELLTRQIVPELPTRP</sequence>
<dbReference type="AlphaFoldDB" id="E8U6N2"/>